<dbReference type="SMART" id="SM01097">
    <property type="entry name" value="CPSase_sm_chain"/>
    <property type="match status" value="1"/>
</dbReference>
<dbReference type="NCBIfam" id="NF009475">
    <property type="entry name" value="PRK12838.1"/>
    <property type="match status" value="1"/>
</dbReference>
<evidence type="ECO:0000256" key="2">
    <source>
        <dbReference type="ARBA" id="ARBA00007800"/>
    </source>
</evidence>
<keyword evidence="6" id="KW-0067">ATP-binding</keyword>
<dbReference type="EC" id="6.3.5.5" evidence="3"/>
<evidence type="ECO:0000256" key="10">
    <source>
        <dbReference type="ARBA" id="ARBA00044340"/>
    </source>
</evidence>
<dbReference type="PANTHER" id="PTHR43418:SF7">
    <property type="entry name" value="CARBAMOYL-PHOSPHATE SYNTHASE SMALL CHAIN"/>
    <property type="match status" value="1"/>
</dbReference>
<dbReference type="CDD" id="cd01744">
    <property type="entry name" value="GATase1_CPSase"/>
    <property type="match status" value="1"/>
</dbReference>
<dbReference type="GO" id="GO:0006207">
    <property type="term" value="P:'de novo' pyrimidine nucleobase biosynthetic process"/>
    <property type="evidence" value="ECO:0007669"/>
    <property type="project" value="InterPro"/>
</dbReference>
<dbReference type="PROSITE" id="PS51273">
    <property type="entry name" value="GATASE_TYPE_1"/>
    <property type="match status" value="1"/>
</dbReference>
<dbReference type="GO" id="GO:0006541">
    <property type="term" value="P:glutamine metabolic process"/>
    <property type="evidence" value="ECO:0007669"/>
    <property type="project" value="InterPro"/>
</dbReference>
<reference evidence="15" key="1">
    <citation type="submission" date="2018-01" db="EMBL/GenBank/DDBJ databases">
        <authorList>
            <person name="Mao J.F."/>
        </authorList>
    </citation>
    <scope>NUCLEOTIDE SEQUENCE</scope>
    <source>
        <strain evidence="15">Huo1</strain>
        <tissue evidence="15">Leaf</tissue>
    </source>
</reference>
<evidence type="ECO:0000256" key="9">
    <source>
        <dbReference type="ARBA" id="ARBA00044168"/>
    </source>
</evidence>
<evidence type="ECO:0000256" key="8">
    <source>
        <dbReference type="ARBA" id="ARBA00044031"/>
    </source>
</evidence>
<evidence type="ECO:0000256" key="12">
    <source>
        <dbReference type="ARBA" id="ARBA00049285"/>
    </source>
</evidence>
<accession>A0A8X8YWZ4</accession>
<feature type="domain" description="Carbamoyl-phosphate synthase small subunit N-terminal" evidence="14">
    <location>
        <begin position="9"/>
        <end position="143"/>
    </location>
</feature>
<dbReference type="InterPro" id="IPR029062">
    <property type="entry name" value="Class_I_gatase-like"/>
</dbReference>
<evidence type="ECO:0000256" key="6">
    <source>
        <dbReference type="ARBA" id="ARBA00022840"/>
    </source>
</evidence>
<dbReference type="SUPFAM" id="SSF52021">
    <property type="entry name" value="Carbamoyl phosphate synthetase, small subunit N-terminal domain"/>
    <property type="match status" value="1"/>
</dbReference>
<gene>
    <name evidence="15" type="ORF">SASPL_156535</name>
</gene>
<comment type="similarity">
    <text evidence="2">Belongs to the CarA family.</text>
</comment>
<evidence type="ECO:0000256" key="5">
    <source>
        <dbReference type="ARBA" id="ARBA00022741"/>
    </source>
</evidence>
<dbReference type="Pfam" id="PF00988">
    <property type="entry name" value="CPSase_sm_chain"/>
    <property type="match status" value="1"/>
</dbReference>
<comment type="catalytic activity">
    <reaction evidence="12">
        <text>L-glutamine + H2O = L-glutamate + NH4(+)</text>
        <dbReference type="Rhea" id="RHEA:15889"/>
        <dbReference type="ChEBI" id="CHEBI:15377"/>
        <dbReference type="ChEBI" id="CHEBI:28938"/>
        <dbReference type="ChEBI" id="CHEBI:29985"/>
        <dbReference type="ChEBI" id="CHEBI:58359"/>
    </reaction>
</comment>
<evidence type="ECO:0000256" key="3">
    <source>
        <dbReference type="ARBA" id="ARBA00012738"/>
    </source>
</evidence>
<evidence type="ECO:0000256" key="13">
    <source>
        <dbReference type="SAM" id="MobiDB-lite"/>
    </source>
</evidence>
<dbReference type="NCBIfam" id="TIGR01368">
    <property type="entry name" value="CPSaseIIsmall"/>
    <property type="match status" value="1"/>
</dbReference>
<dbReference type="Gene3D" id="3.50.30.20">
    <property type="entry name" value="Carbamoyl-phosphate synthase small subunit, N-terminal domain"/>
    <property type="match status" value="1"/>
</dbReference>
<feature type="region of interest" description="Disordered" evidence="13">
    <location>
        <begin position="694"/>
        <end position="719"/>
    </location>
</feature>
<comment type="caution">
    <text evidence="15">The sequence shown here is derived from an EMBL/GenBank/DDBJ whole genome shotgun (WGS) entry which is preliminary data.</text>
</comment>
<keyword evidence="7" id="KW-0315">Glutamine amidotransferase</keyword>
<dbReference type="InterPro" id="IPR035686">
    <property type="entry name" value="CPSase_GATase1"/>
</dbReference>
<dbReference type="HAMAP" id="MF_01209">
    <property type="entry name" value="CPSase_S_chain"/>
    <property type="match status" value="1"/>
</dbReference>
<reference evidence="15" key="2">
    <citation type="submission" date="2020-08" db="EMBL/GenBank/DDBJ databases">
        <title>Plant Genome Project.</title>
        <authorList>
            <person name="Zhang R.-G."/>
        </authorList>
    </citation>
    <scope>NUCLEOTIDE SEQUENCE</scope>
    <source>
        <strain evidence="15">Huo1</strain>
        <tissue evidence="15">Leaf</tissue>
    </source>
</reference>
<feature type="compositionally biased region" description="Low complexity" evidence="13">
    <location>
        <begin position="663"/>
        <end position="674"/>
    </location>
</feature>
<evidence type="ECO:0000313" key="16">
    <source>
        <dbReference type="Proteomes" id="UP000298416"/>
    </source>
</evidence>
<dbReference type="InterPro" id="IPR006274">
    <property type="entry name" value="CarbamoylP_synth_ssu"/>
</dbReference>
<dbReference type="Gene3D" id="3.40.50.880">
    <property type="match status" value="1"/>
</dbReference>
<evidence type="ECO:0000256" key="1">
    <source>
        <dbReference type="ARBA" id="ARBA00005077"/>
    </source>
</evidence>
<keyword evidence="16" id="KW-1185">Reference proteome</keyword>
<dbReference type="PRINTS" id="PR00099">
    <property type="entry name" value="CPSGATASE"/>
</dbReference>
<dbReference type="PRINTS" id="PR00096">
    <property type="entry name" value="GATASE"/>
</dbReference>
<dbReference type="InterPro" id="IPR036480">
    <property type="entry name" value="CarbP_synth_ssu_N_sf"/>
</dbReference>
<dbReference type="InterPro" id="IPR017926">
    <property type="entry name" value="GATASE"/>
</dbReference>
<dbReference type="AlphaFoldDB" id="A0A8X8YWZ4"/>
<keyword evidence="4" id="KW-0436">Ligase</keyword>
<dbReference type="GO" id="GO:0004088">
    <property type="term" value="F:carbamoyl-phosphate synthase (glutamine-hydrolyzing) activity"/>
    <property type="evidence" value="ECO:0007669"/>
    <property type="project" value="UniProtKB-EC"/>
</dbReference>
<dbReference type="Pfam" id="PF00117">
    <property type="entry name" value="GATase"/>
    <property type="match status" value="1"/>
</dbReference>
<evidence type="ECO:0000256" key="11">
    <source>
        <dbReference type="ARBA" id="ARBA00048816"/>
    </source>
</evidence>
<comment type="pathway">
    <text evidence="1">Amino-acid biosynthesis; L-arginine biosynthesis; carbamoyl phosphate from bicarbonate: step 1/1.</text>
</comment>
<dbReference type="InterPro" id="IPR002474">
    <property type="entry name" value="CarbamoylP_synth_ssu_N"/>
</dbReference>
<name>A0A8X8YWZ4_SALSN</name>
<dbReference type="PANTHER" id="PTHR43418">
    <property type="entry name" value="MULTIFUNCTIONAL TRYPTOPHAN BIOSYNTHESIS PROTEIN-RELATED"/>
    <property type="match status" value="1"/>
</dbReference>
<proteinExistence type="inferred from homology"/>
<comment type="catalytic activity">
    <reaction evidence="11">
        <text>hydrogencarbonate + L-glutamine + 2 ATP + H2O = carbamoyl phosphate + L-glutamate + 2 ADP + phosphate + 2 H(+)</text>
        <dbReference type="Rhea" id="RHEA:18633"/>
        <dbReference type="ChEBI" id="CHEBI:15377"/>
        <dbReference type="ChEBI" id="CHEBI:15378"/>
        <dbReference type="ChEBI" id="CHEBI:17544"/>
        <dbReference type="ChEBI" id="CHEBI:29985"/>
        <dbReference type="ChEBI" id="CHEBI:30616"/>
        <dbReference type="ChEBI" id="CHEBI:43474"/>
        <dbReference type="ChEBI" id="CHEBI:58228"/>
        <dbReference type="ChEBI" id="CHEBI:58359"/>
        <dbReference type="ChEBI" id="CHEBI:456216"/>
        <dbReference type="EC" id="6.3.5.5"/>
    </reaction>
</comment>
<dbReference type="InterPro" id="IPR050472">
    <property type="entry name" value="Anth_synth/Amidotransfase"/>
</dbReference>
<evidence type="ECO:0000256" key="7">
    <source>
        <dbReference type="ARBA" id="ARBA00022962"/>
    </source>
</evidence>
<protein>
    <recommendedName>
        <fullName evidence="9">Carbamoyl phosphate synthase arginine-specific small chain</fullName>
        <ecNumber evidence="3">6.3.5.5</ecNumber>
    </recommendedName>
    <alternativeName>
        <fullName evidence="10">Arginine-specific carbamoyl phosphate synthetase, glutamine chain</fullName>
    </alternativeName>
</protein>
<dbReference type="Proteomes" id="UP000298416">
    <property type="component" value="Unassembled WGS sequence"/>
</dbReference>
<dbReference type="SUPFAM" id="SSF52317">
    <property type="entry name" value="Class I glutamine amidotransferase-like"/>
    <property type="match status" value="1"/>
</dbReference>
<organism evidence="15">
    <name type="scientific">Salvia splendens</name>
    <name type="common">Scarlet sage</name>
    <dbReference type="NCBI Taxonomy" id="180675"/>
    <lineage>
        <taxon>Eukaryota</taxon>
        <taxon>Viridiplantae</taxon>
        <taxon>Streptophyta</taxon>
        <taxon>Embryophyta</taxon>
        <taxon>Tracheophyta</taxon>
        <taxon>Spermatophyta</taxon>
        <taxon>Magnoliopsida</taxon>
        <taxon>eudicotyledons</taxon>
        <taxon>Gunneridae</taxon>
        <taxon>Pentapetalae</taxon>
        <taxon>asterids</taxon>
        <taxon>lamiids</taxon>
        <taxon>Lamiales</taxon>
        <taxon>Lamiaceae</taxon>
        <taxon>Nepetoideae</taxon>
        <taxon>Mentheae</taxon>
        <taxon>Salviinae</taxon>
        <taxon>Salvia</taxon>
        <taxon>Salvia subgen. Calosphace</taxon>
        <taxon>core Calosphace</taxon>
    </lineage>
</organism>
<evidence type="ECO:0000256" key="4">
    <source>
        <dbReference type="ARBA" id="ARBA00022598"/>
    </source>
</evidence>
<sequence length="719" mass="76642">MTTKILPGATGVLALADGTILQGIGVGAVGSALGEVVFNTAMTGYQEILTDPSYMSQILAFTFPHVGNVGTNVEDIEQMGGGSDTSARGAIFRDVPTDPANYRSDASFDDWMKRRGVVGLAGVDTRALTKIIRDKGAPHAVIAHDPDGNFDLEALVAQAKGWTGLVGLDLAKPASTLQAFEWNEGLWDWPEGHPKTEGRKDVVVIDYGVKRNILRALASTGARITVVPATTTAEEVLARNPDGVVLSNGPGDPAATGEYAVPEIQKLVASGKPLMGICLGHQMLALALGAKTVKMDQGHHGANHPVKDLTTGKVEIVSMNHGFTVDRDSLPDAVTETHVSLFDGTNCGIAVKDKPIFSAFEVGHRFTPLPDGDVVVGYATGYDAADIAPFVLSLRAVFEGPVALVVDAEPALRAFLAQHRVTAIDAPVWRGWAPHPVMQRFVAFAGLLGDRSGVALACDVRDVIFQAPPFDPAPEGLEAYVEAETPLADHAFNMKYLRALFGEAQARQLADKACLCVGTIVGPRAEVSRLSRLILSLPTAPRREIGGAFGADQAAFNLAIHQGLVAARVQPNYGRIATVGLTPGPKLGFRGGKVVNPDGDVSAIVHQHDRHQHLETPVHALWGGGLEQRRRAQALATMEARSDWRGAKPRARRARVMSDTRCGGSPARRAPAASGRRRPLCALIASSTCRTEWPRPAPRLQAKKPRRPPSNWLSAARWP</sequence>
<evidence type="ECO:0000313" key="15">
    <source>
        <dbReference type="EMBL" id="KAG6383698.1"/>
    </source>
</evidence>
<keyword evidence="5" id="KW-0547">Nucleotide-binding</keyword>
<comment type="subunit">
    <text evidence="8">Heterodimer composed of 2 chains; the small (or glutamine) chain promotes the hydrolysis of glutamine to ammonia, which is used by the large (or ammonia) chain to synthesize carbamoyl phosphate.</text>
</comment>
<dbReference type="GO" id="GO:0005524">
    <property type="term" value="F:ATP binding"/>
    <property type="evidence" value="ECO:0007669"/>
    <property type="project" value="UniProtKB-KW"/>
</dbReference>
<evidence type="ECO:0000259" key="14">
    <source>
        <dbReference type="SMART" id="SM01097"/>
    </source>
</evidence>
<feature type="region of interest" description="Disordered" evidence="13">
    <location>
        <begin position="640"/>
        <end position="676"/>
    </location>
</feature>
<dbReference type="EMBL" id="PNBA02000432">
    <property type="protein sequence ID" value="KAG6383698.1"/>
    <property type="molecule type" value="Genomic_DNA"/>
</dbReference>